<evidence type="ECO:0000313" key="2">
    <source>
        <dbReference type="Proteomes" id="UP000106699"/>
    </source>
</evidence>
<name>Q677U0_9VIRU</name>
<proteinExistence type="predicted"/>
<dbReference type="EMBL" id="AY380826">
    <property type="protein sequence ID" value="AAU11017.1"/>
    <property type="molecule type" value="Genomic_DNA"/>
</dbReference>
<dbReference type="GeneID" id="2979051"/>
<dbReference type="RefSeq" id="YP_073678.1">
    <property type="nucleotide sequence ID" value="NC_005902.1"/>
</dbReference>
<evidence type="ECO:0000313" key="1">
    <source>
        <dbReference type="EMBL" id="AAU11017.1"/>
    </source>
</evidence>
<keyword evidence="2" id="KW-1185">Reference proteome</keyword>
<sequence length="45" mass="4546">MTGGFISTIEIYLGRPITSSSKSEIAGQTSCGNPVIAGGCLVKNS</sequence>
<dbReference type="Proteomes" id="UP000106699">
    <property type="component" value="Segment"/>
</dbReference>
<dbReference type="KEGG" id="vg:2979051"/>
<organism evidence="1 2">
    <name type="scientific">lymphocystis disease virus-China</name>
    <dbReference type="NCBI Taxonomy" id="256729"/>
    <lineage>
        <taxon>Viruses</taxon>
        <taxon>Varidnaviria</taxon>
        <taxon>Bamfordvirae</taxon>
        <taxon>Nucleocytoviricota</taxon>
        <taxon>Megaviricetes</taxon>
        <taxon>Pimascovirales</taxon>
        <taxon>Pimascovirales incertae sedis</taxon>
        <taxon>Iridoviridae</taxon>
        <taxon>Alphairidovirinae</taxon>
        <taxon>Lymphocystivirus</taxon>
        <taxon>Lymphocystivirus paralichthys1</taxon>
        <taxon>Lymphocystis disease virus 2</taxon>
    </lineage>
</organism>
<accession>Q677U0</accession>
<protein>
    <submittedName>
        <fullName evidence="1">Uncharacterized protein</fullName>
    </submittedName>
</protein>
<reference evidence="1 2" key="1">
    <citation type="journal article" date="2004" name="J. Virol.">
        <title>Complete genome sequence of lymphocystis disease virus isolated from China.</title>
        <authorList>
            <person name="Zhang Q.Y."/>
            <person name="Xiao F."/>
            <person name="Xie J."/>
            <person name="Li Z.Q."/>
            <person name="Gui J.F."/>
        </authorList>
    </citation>
    <scope>NUCLEOTIDE SEQUENCE [LARGE SCALE GENOMIC DNA]</scope>
</reference>